<dbReference type="AlphaFoldDB" id="U4R289"/>
<dbReference type="RefSeq" id="WP_020815265.1">
    <property type="nucleotide sequence ID" value="NZ_ATAY01000028.1"/>
</dbReference>
<name>U4R289_9FIRM</name>
<evidence type="ECO:0000313" key="7">
    <source>
        <dbReference type="Proteomes" id="UP000016860"/>
    </source>
</evidence>
<dbReference type="Gene3D" id="3.40.50.300">
    <property type="entry name" value="P-loop containing nucleotide triphosphate hydrolases"/>
    <property type="match status" value="1"/>
</dbReference>
<dbReference type="GO" id="GO:0005524">
    <property type="term" value="F:ATP binding"/>
    <property type="evidence" value="ECO:0007669"/>
    <property type="project" value="UniProtKB-UniRule"/>
</dbReference>
<dbReference type="GO" id="GO:0003677">
    <property type="term" value="F:DNA binding"/>
    <property type="evidence" value="ECO:0007669"/>
    <property type="project" value="InterPro"/>
</dbReference>
<keyword evidence="4" id="KW-1133">Transmembrane helix</keyword>
<evidence type="ECO:0000256" key="2">
    <source>
        <dbReference type="ARBA" id="ARBA00022840"/>
    </source>
</evidence>
<evidence type="ECO:0000256" key="1">
    <source>
        <dbReference type="ARBA" id="ARBA00022741"/>
    </source>
</evidence>
<evidence type="ECO:0000313" key="6">
    <source>
        <dbReference type="EMBL" id="EPR12350.1"/>
    </source>
</evidence>
<accession>U4R289</accession>
<dbReference type="Pfam" id="PF01580">
    <property type="entry name" value="FtsK_SpoIIIE"/>
    <property type="match status" value="1"/>
</dbReference>
<organism evidence="6 7">
    <name type="scientific">Ruminiclostridium papyrosolvens C7</name>
    <dbReference type="NCBI Taxonomy" id="1330534"/>
    <lineage>
        <taxon>Bacteria</taxon>
        <taxon>Bacillati</taxon>
        <taxon>Bacillota</taxon>
        <taxon>Clostridia</taxon>
        <taxon>Eubacteriales</taxon>
        <taxon>Oscillospiraceae</taxon>
        <taxon>Ruminiclostridium</taxon>
    </lineage>
</organism>
<dbReference type="PANTHER" id="PTHR22683">
    <property type="entry name" value="SPORULATION PROTEIN RELATED"/>
    <property type="match status" value="1"/>
</dbReference>
<reference evidence="6 7" key="1">
    <citation type="journal article" date="2013" name="Genome Announc.">
        <title>Draft Genome Sequence of the Cellulolytic Bacterium Clostridium papyrosolvens C7 (ATCC 700395).</title>
        <authorList>
            <person name="Zepeda V."/>
            <person name="Dassa B."/>
            <person name="Borovok I."/>
            <person name="Lamed R."/>
            <person name="Bayer E.A."/>
            <person name="Cate J.H."/>
        </authorList>
    </citation>
    <scope>NUCLEOTIDE SEQUENCE [LARGE SCALE GENOMIC DNA]</scope>
    <source>
        <strain evidence="6 7">C7</strain>
    </source>
</reference>
<sequence>MELNKYHFTYQSVILTFGVYMCNEALSLCYMHVPNGKFALFSFFAVGSGVILDKVLKPDKYTKLFRMCGIINKEDKTPIIIKEQRNKNSTTLVISLPEGISQEDFERNQQALEQNLNAKIEFGFNKNLIMKFVEMNLKTMYPYEFRQLDETEAYIGKGYDDDFILDISKDQHLIVAGETDSGKSSFLVSMVLSYVLSKHNIELHLIDFQNITLCMFEDCKKVKSYGSNIEDFDRLMDYLEEESERRLKLFKSVNNKVYVEKIETWNRLFPARKIPFIAVVIDEGLTLADYPEVMAKFRQRVAKDRKTGIHYILSLQRPDATLVAGAIKANMSTRIAFKCVSQVDSEVILGGLHGAEKIKHKGRFLARYRGELKEYQALYINPDKIKKILKDNNLLRDKKQSPPAEPIMDRKKIIEDFRKNYSNPYKKDVAQ</sequence>
<evidence type="ECO:0000256" key="4">
    <source>
        <dbReference type="SAM" id="Phobius"/>
    </source>
</evidence>
<evidence type="ECO:0000256" key="3">
    <source>
        <dbReference type="PROSITE-ProRule" id="PRU00289"/>
    </source>
</evidence>
<keyword evidence="4" id="KW-0472">Membrane</keyword>
<dbReference type="GO" id="GO:0016020">
    <property type="term" value="C:membrane"/>
    <property type="evidence" value="ECO:0007669"/>
    <property type="project" value="UniProtKB-SubCell"/>
</dbReference>
<dbReference type="PATRIC" id="fig|1330534.3.peg.1710"/>
<proteinExistence type="predicted"/>
<dbReference type="EMBL" id="ATAY01000028">
    <property type="protein sequence ID" value="EPR12350.1"/>
    <property type="molecule type" value="Genomic_DNA"/>
</dbReference>
<feature type="binding site" evidence="3">
    <location>
        <begin position="177"/>
        <end position="184"/>
    </location>
    <ligand>
        <name>ATP</name>
        <dbReference type="ChEBI" id="CHEBI:30616"/>
    </ligand>
</feature>
<dbReference type="SUPFAM" id="SSF52540">
    <property type="entry name" value="P-loop containing nucleoside triphosphate hydrolases"/>
    <property type="match status" value="1"/>
</dbReference>
<gene>
    <name evidence="6" type="ORF">L323_08600</name>
</gene>
<keyword evidence="4" id="KW-0812">Transmembrane</keyword>
<protein>
    <recommendedName>
        <fullName evidence="5">FtsK domain-containing protein</fullName>
    </recommendedName>
</protein>
<comment type="caution">
    <text evidence="6">The sequence shown here is derived from an EMBL/GenBank/DDBJ whole genome shotgun (WGS) entry which is preliminary data.</text>
</comment>
<evidence type="ECO:0000259" key="5">
    <source>
        <dbReference type="PROSITE" id="PS50901"/>
    </source>
</evidence>
<feature type="transmembrane region" description="Helical" evidence="4">
    <location>
        <begin position="12"/>
        <end position="33"/>
    </location>
</feature>
<keyword evidence="2 3" id="KW-0067">ATP-binding</keyword>
<dbReference type="PROSITE" id="PS50901">
    <property type="entry name" value="FTSK"/>
    <property type="match status" value="1"/>
</dbReference>
<keyword evidence="1 3" id="KW-0547">Nucleotide-binding</keyword>
<dbReference type="OrthoDB" id="9807790at2"/>
<dbReference type="PANTHER" id="PTHR22683:SF41">
    <property type="entry name" value="DNA TRANSLOCASE FTSK"/>
    <property type="match status" value="1"/>
</dbReference>
<dbReference type="InterPro" id="IPR027417">
    <property type="entry name" value="P-loop_NTPase"/>
</dbReference>
<dbReference type="InterPro" id="IPR050206">
    <property type="entry name" value="FtsK/SpoIIIE/SftA"/>
</dbReference>
<dbReference type="Proteomes" id="UP000016860">
    <property type="component" value="Unassembled WGS sequence"/>
</dbReference>
<dbReference type="InterPro" id="IPR002543">
    <property type="entry name" value="FtsK_dom"/>
</dbReference>
<feature type="domain" description="FtsK" evidence="5">
    <location>
        <begin position="160"/>
        <end position="346"/>
    </location>
</feature>
<dbReference type="STRING" id="1330534.L323_08600"/>